<dbReference type="SMART" id="SM00382">
    <property type="entry name" value="AAA"/>
    <property type="match status" value="1"/>
</dbReference>
<evidence type="ECO:0000256" key="2">
    <source>
        <dbReference type="ARBA" id="ARBA00022741"/>
    </source>
</evidence>
<dbReference type="PANTHER" id="PTHR45772">
    <property type="entry name" value="CONSERVED COMPONENT OF ABC TRANSPORTER FOR NATURAL AMINO ACIDS-RELATED"/>
    <property type="match status" value="1"/>
</dbReference>
<evidence type="ECO:0000259" key="4">
    <source>
        <dbReference type="PROSITE" id="PS50893"/>
    </source>
</evidence>
<dbReference type="InterPro" id="IPR027417">
    <property type="entry name" value="P-loop_NTPase"/>
</dbReference>
<dbReference type="Proteomes" id="UP000029864">
    <property type="component" value="Unassembled WGS sequence"/>
</dbReference>
<evidence type="ECO:0000313" key="8">
    <source>
        <dbReference type="Proteomes" id="UP000561726"/>
    </source>
</evidence>
<gene>
    <name evidence="6" type="ORF">BJ997_001568</name>
    <name evidence="5" type="ORF">GY21_11165</name>
</gene>
<evidence type="ECO:0000256" key="3">
    <source>
        <dbReference type="ARBA" id="ARBA00022840"/>
    </source>
</evidence>
<organism evidence="5 7">
    <name type="scientific">Cryobacterium roopkundense</name>
    <dbReference type="NCBI Taxonomy" id="1001240"/>
    <lineage>
        <taxon>Bacteria</taxon>
        <taxon>Bacillati</taxon>
        <taxon>Actinomycetota</taxon>
        <taxon>Actinomycetes</taxon>
        <taxon>Micrococcales</taxon>
        <taxon>Microbacteriaceae</taxon>
        <taxon>Cryobacterium</taxon>
    </lineage>
</organism>
<dbReference type="OrthoDB" id="9805514at2"/>
<proteinExistence type="predicted"/>
<name>A0A099J4X7_9MICO</name>
<keyword evidence="1" id="KW-0813">Transport</keyword>
<reference evidence="6 8" key="2">
    <citation type="submission" date="2020-08" db="EMBL/GenBank/DDBJ databases">
        <title>Sequencing the genomes of 1000 actinobacteria strains.</title>
        <authorList>
            <person name="Klenk H.-P."/>
        </authorList>
    </citation>
    <scope>NUCLEOTIDE SEQUENCE [LARGE SCALE GENOMIC DNA]</scope>
    <source>
        <strain evidence="6 8">DSM 21065</strain>
    </source>
</reference>
<dbReference type="GO" id="GO:0016887">
    <property type="term" value="F:ATP hydrolysis activity"/>
    <property type="evidence" value="ECO:0007669"/>
    <property type="project" value="InterPro"/>
</dbReference>
<dbReference type="InterPro" id="IPR051120">
    <property type="entry name" value="ABC_AA/LPS_Transport"/>
</dbReference>
<keyword evidence="7" id="KW-1185">Reference proteome</keyword>
<dbReference type="RefSeq" id="WP_035836808.1">
    <property type="nucleotide sequence ID" value="NZ_JACHBQ010000001.1"/>
</dbReference>
<dbReference type="eggNOG" id="COG0411">
    <property type="taxonomic scope" value="Bacteria"/>
</dbReference>
<dbReference type="AlphaFoldDB" id="A0A099J4X7"/>
<evidence type="ECO:0000256" key="1">
    <source>
        <dbReference type="ARBA" id="ARBA00022448"/>
    </source>
</evidence>
<feature type="domain" description="ABC transporter" evidence="4">
    <location>
        <begin position="4"/>
        <end position="245"/>
    </location>
</feature>
<dbReference type="PROSITE" id="PS50893">
    <property type="entry name" value="ABC_TRANSPORTER_2"/>
    <property type="match status" value="1"/>
</dbReference>
<dbReference type="EMBL" id="JACHBQ010000001">
    <property type="protein sequence ID" value="MBB5641020.1"/>
    <property type="molecule type" value="Genomic_DNA"/>
</dbReference>
<comment type="caution">
    <text evidence="5">The sequence shown here is derived from an EMBL/GenBank/DDBJ whole genome shotgun (WGS) entry which is preliminary data.</text>
</comment>
<dbReference type="InterPro" id="IPR003439">
    <property type="entry name" value="ABC_transporter-like_ATP-bd"/>
</dbReference>
<accession>A0A099J4X7</accession>
<evidence type="ECO:0000313" key="5">
    <source>
        <dbReference type="EMBL" id="KGJ73464.1"/>
    </source>
</evidence>
<dbReference type="PANTHER" id="PTHR45772:SF9">
    <property type="entry name" value="CONSERVED COMPONENT OF ABC TRANSPORTER FOR NATURAL AMINO ACIDS"/>
    <property type="match status" value="1"/>
</dbReference>
<dbReference type="GO" id="GO:0005524">
    <property type="term" value="F:ATP binding"/>
    <property type="evidence" value="ECO:0007669"/>
    <property type="project" value="UniProtKB-KW"/>
</dbReference>
<dbReference type="Proteomes" id="UP000561726">
    <property type="component" value="Unassembled WGS sequence"/>
</dbReference>
<keyword evidence="3 6" id="KW-0067">ATP-binding</keyword>
<dbReference type="InterPro" id="IPR003593">
    <property type="entry name" value="AAA+_ATPase"/>
</dbReference>
<evidence type="ECO:0000313" key="7">
    <source>
        <dbReference type="Proteomes" id="UP000029864"/>
    </source>
</evidence>
<reference evidence="5 7" key="1">
    <citation type="submission" date="2014-08" db="EMBL/GenBank/DDBJ databases">
        <authorList>
            <person name="Sisinthy S."/>
        </authorList>
    </citation>
    <scope>NUCLEOTIDE SEQUENCE [LARGE SCALE GENOMIC DNA]</scope>
    <source>
        <strain evidence="5 7">RuG17</strain>
    </source>
</reference>
<evidence type="ECO:0000313" key="6">
    <source>
        <dbReference type="EMBL" id="MBB5641020.1"/>
    </source>
</evidence>
<dbReference type="STRING" id="1001240.GY21_11165"/>
<protein>
    <submittedName>
        <fullName evidence="6">Branched-chain amino acid transport system ATP-binding protein</fullName>
    </submittedName>
</protein>
<dbReference type="Pfam" id="PF00005">
    <property type="entry name" value="ABC_tran"/>
    <property type="match status" value="1"/>
</dbReference>
<dbReference type="EMBL" id="JPXF01000043">
    <property type="protein sequence ID" value="KGJ73464.1"/>
    <property type="molecule type" value="Genomic_DNA"/>
</dbReference>
<keyword evidence="2" id="KW-0547">Nucleotide-binding</keyword>
<dbReference type="GO" id="GO:0005886">
    <property type="term" value="C:plasma membrane"/>
    <property type="evidence" value="ECO:0007669"/>
    <property type="project" value="TreeGrafter"/>
</dbReference>
<dbReference type="SUPFAM" id="SSF52540">
    <property type="entry name" value="P-loop containing nucleoside triphosphate hydrolases"/>
    <property type="match status" value="1"/>
</dbReference>
<sequence>MNVLELRNVYKNYGGPPVVQDVSLSIAVGQTVAIIGPNGAGKTTLFGVMAGEHRATKGALSLFGKDATRAGAQKLSHLGVARTFQIARYFLAKTVEQNLVIARDAHQSKYRNPLSRTPRSDADIHAALDAVGLYNLRNQPSSTLSHGDRKSLEIAMALTQNPAVLLLDEPTAGMGAEDIPRTIRLLRGLRESRPDLTVIITAHDMEVVFALADRVVLMANGRVALEGNPSAVRDDPLTREIYLGNSYEGGQS</sequence>
<dbReference type="Gene3D" id="3.40.50.300">
    <property type="entry name" value="P-loop containing nucleotide triphosphate hydrolases"/>
    <property type="match status" value="1"/>
</dbReference>